<feature type="domain" description="Gfo/Idh/MocA-like oxidoreductase N-terminal" evidence="2">
    <location>
        <begin position="6"/>
        <end position="122"/>
    </location>
</feature>
<gene>
    <name evidence="4" type="ORF">Pma05_04570</name>
</gene>
<dbReference type="PANTHER" id="PTHR43377:SF6">
    <property type="entry name" value="GFO_IDH_MOCA-LIKE OXIDOREDUCTASE N-TERMINAL DOMAIN-CONTAINING PROTEIN"/>
    <property type="match status" value="1"/>
</dbReference>
<feature type="region of interest" description="Disordered" evidence="1">
    <location>
        <begin position="332"/>
        <end position="366"/>
    </location>
</feature>
<dbReference type="SUPFAM" id="SSF55347">
    <property type="entry name" value="Glyceraldehyde-3-phosphate dehydrogenase-like, C-terminal domain"/>
    <property type="match status" value="1"/>
</dbReference>
<dbReference type="Gene3D" id="3.40.50.720">
    <property type="entry name" value="NAD(P)-binding Rossmann-like Domain"/>
    <property type="match status" value="1"/>
</dbReference>
<accession>A0ABQ4EGN0</accession>
<evidence type="ECO:0000313" key="5">
    <source>
        <dbReference type="Proteomes" id="UP000621500"/>
    </source>
</evidence>
<organism evidence="4 5">
    <name type="scientific">Plantactinospora mayteni</name>
    <dbReference type="NCBI Taxonomy" id="566021"/>
    <lineage>
        <taxon>Bacteria</taxon>
        <taxon>Bacillati</taxon>
        <taxon>Actinomycetota</taxon>
        <taxon>Actinomycetes</taxon>
        <taxon>Micromonosporales</taxon>
        <taxon>Micromonosporaceae</taxon>
        <taxon>Plantactinospora</taxon>
    </lineage>
</organism>
<dbReference type="PANTHER" id="PTHR43377">
    <property type="entry name" value="BILIVERDIN REDUCTASE A"/>
    <property type="match status" value="1"/>
</dbReference>
<evidence type="ECO:0000313" key="4">
    <source>
        <dbReference type="EMBL" id="GIG93884.1"/>
    </source>
</evidence>
<name>A0ABQ4EGN0_9ACTN</name>
<dbReference type="SUPFAM" id="SSF51735">
    <property type="entry name" value="NAD(P)-binding Rossmann-fold domains"/>
    <property type="match status" value="1"/>
</dbReference>
<evidence type="ECO:0000256" key="1">
    <source>
        <dbReference type="SAM" id="MobiDB-lite"/>
    </source>
</evidence>
<dbReference type="InterPro" id="IPR036291">
    <property type="entry name" value="NAD(P)-bd_dom_sf"/>
</dbReference>
<dbReference type="Proteomes" id="UP000621500">
    <property type="component" value="Unassembled WGS sequence"/>
</dbReference>
<dbReference type="InterPro" id="IPR051450">
    <property type="entry name" value="Gfo/Idh/MocA_Oxidoreductases"/>
</dbReference>
<comment type="caution">
    <text evidence="4">The sequence shown here is derived from an EMBL/GenBank/DDBJ whole genome shotgun (WGS) entry which is preliminary data.</text>
</comment>
<evidence type="ECO:0000259" key="3">
    <source>
        <dbReference type="Pfam" id="PF22725"/>
    </source>
</evidence>
<dbReference type="InterPro" id="IPR055170">
    <property type="entry name" value="GFO_IDH_MocA-like_dom"/>
</dbReference>
<sequence length="366" mass="39869">MTGMLALIGFGYWGTNLARNLDKLAPVRWRYLVDSSPERRHAATERYPQVRATGDLDAVLANDEVRAVLIATPAPSHAPLARRALAAGKHVFVEKPLAMSVADAVALAETADRSGLVLMVGHTFEYVPAVERMRDYIRSGEIGDVLYLHSQRLNLGRIQNDLHTFWSIGPHDVSIANYLLDAEPRWVAAQGGRYLHDGVEDVTFVTVGYPGDVVAHMHVSWLDPAKTRRTTVVGTRRMLVYDDLNTNARLTVHDKGAEPLEPAGDGVRRYRLRDDAVHVPVLSPAEPLGLELRHFLDCVRTGARPRTDGWNGARVVAVLEAADASLRAGGATVPVPAVPGPVDATGTHRGRPHPDGPHPDLTTAAR</sequence>
<keyword evidence="5" id="KW-1185">Reference proteome</keyword>
<protein>
    <submittedName>
        <fullName evidence="4">Oxidoreductase</fullName>
    </submittedName>
</protein>
<reference evidence="4 5" key="1">
    <citation type="submission" date="2021-01" db="EMBL/GenBank/DDBJ databases">
        <title>Whole genome shotgun sequence of Plantactinospora mayteni NBRC 109088.</title>
        <authorList>
            <person name="Komaki H."/>
            <person name="Tamura T."/>
        </authorList>
    </citation>
    <scope>NUCLEOTIDE SEQUENCE [LARGE SCALE GENOMIC DNA]</scope>
    <source>
        <strain evidence="4 5">NBRC 109088</strain>
    </source>
</reference>
<dbReference type="EMBL" id="BONX01000003">
    <property type="protein sequence ID" value="GIG93884.1"/>
    <property type="molecule type" value="Genomic_DNA"/>
</dbReference>
<feature type="domain" description="GFO/IDH/MocA-like oxidoreductase" evidence="3">
    <location>
        <begin position="131"/>
        <end position="239"/>
    </location>
</feature>
<feature type="compositionally biased region" description="Low complexity" evidence="1">
    <location>
        <begin position="332"/>
        <end position="345"/>
    </location>
</feature>
<dbReference type="Gene3D" id="3.30.360.10">
    <property type="entry name" value="Dihydrodipicolinate Reductase, domain 2"/>
    <property type="match status" value="1"/>
</dbReference>
<dbReference type="Pfam" id="PF01408">
    <property type="entry name" value="GFO_IDH_MocA"/>
    <property type="match status" value="1"/>
</dbReference>
<evidence type="ECO:0000259" key="2">
    <source>
        <dbReference type="Pfam" id="PF01408"/>
    </source>
</evidence>
<dbReference type="Pfam" id="PF22725">
    <property type="entry name" value="GFO_IDH_MocA_C3"/>
    <property type="match status" value="1"/>
</dbReference>
<proteinExistence type="predicted"/>
<dbReference type="InterPro" id="IPR000683">
    <property type="entry name" value="Gfo/Idh/MocA-like_OxRdtase_N"/>
</dbReference>